<protein>
    <recommendedName>
        <fullName evidence="4">Transposase</fullName>
    </recommendedName>
</protein>
<sequence>MIMKYDKMIEITQAESQRKMEIARNAIADMLNNMERVTVAGLVRKTGLSRGFFYKNPTIREELDNAIKTQGACYNPRQVIIDKAMNNTLIILKSEIRKVKSQNEELVLKNQELSERNEQLCKEIETLKKQLGRKEVSLLKRL</sequence>
<dbReference type="InterPro" id="IPR046229">
    <property type="entry name" value="TnpC-like"/>
</dbReference>
<dbReference type="AlphaFoldDB" id="A0A412RLZ4"/>
<gene>
    <name evidence="2" type="ORF">DWW89_09170</name>
</gene>
<proteinExistence type="predicted"/>
<organism evidence="2 3">
    <name type="scientific">Agathobacter rectalis</name>
    <dbReference type="NCBI Taxonomy" id="39491"/>
    <lineage>
        <taxon>Bacteria</taxon>
        <taxon>Bacillati</taxon>
        <taxon>Bacillota</taxon>
        <taxon>Clostridia</taxon>
        <taxon>Lachnospirales</taxon>
        <taxon>Lachnospiraceae</taxon>
        <taxon>Agathobacter</taxon>
    </lineage>
</organism>
<accession>A0A412RLZ4</accession>
<name>A0A412RLZ4_9FIRM</name>
<comment type="caution">
    <text evidence="2">The sequence shown here is derived from an EMBL/GenBank/DDBJ whole genome shotgun (WGS) entry which is preliminary data.</text>
</comment>
<evidence type="ECO:0000313" key="3">
    <source>
        <dbReference type="Proteomes" id="UP000283765"/>
    </source>
</evidence>
<dbReference type="Proteomes" id="UP000283765">
    <property type="component" value="Unassembled WGS sequence"/>
</dbReference>
<dbReference type="EMBL" id="QRXR01000013">
    <property type="protein sequence ID" value="RGU24005.1"/>
    <property type="molecule type" value="Genomic_DNA"/>
</dbReference>
<evidence type="ECO:0008006" key="4">
    <source>
        <dbReference type="Google" id="ProtNLM"/>
    </source>
</evidence>
<dbReference type="Pfam" id="PF19776">
    <property type="entry name" value="DUF6262"/>
    <property type="match status" value="1"/>
</dbReference>
<keyword evidence="1" id="KW-0175">Coiled coil</keyword>
<evidence type="ECO:0000313" key="2">
    <source>
        <dbReference type="EMBL" id="RGU24005.1"/>
    </source>
</evidence>
<evidence type="ECO:0000256" key="1">
    <source>
        <dbReference type="SAM" id="Coils"/>
    </source>
</evidence>
<reference evidence="2 3" key="1">
    <citation type="submission" date="2018-08" db="EMBL/GenBank/DDBJ databases">
        <title>A genome reference for cultivated species of the human gut microbiota.</title>
        <authorList>
            <person name="Zou Y."/>
            <person name="Xue W."/>
            <person name="Luo G."/>
        </authorList>
    </citation>
    <scope>NUCLEOTIDE SEQUENCE [LARGE SCALE GENOMIC DNA]</scope>
    <source>
        <strain evidence="2 3">AF17-27</strain>
    </source>
</reference>
<feature type="coiled-coil region" evidence="1">
    <location>
        <begin position="96"/>
        <end position="137"/>
    </location>
</feature>